<dbReference type="AlphaFoldDB" id="A0A1H7SAR5"/>
<keyword evidence="4" id="KW-1185">Reference proteome</keyword>
<evidence type="ECO:0000313" key="3">
    <source>
        <dbReference type="EMBL" id="SEL68824.1"/>
    </source>
</evidence>
<feature type="chain" id="PRO_5039317523" evidence="1">
    <location>
        <begin position="24"/>
        <end position="230"/>
    </location>
</feature>
<dbReference type="Proteomes" id="UP000198953">
    <property type="component" value="Unassembled WGS sequence"/>
</dbReference>
<gene>
    <name evidence="3" type="ORF">SAMN05660976_03093</name>
</gene>
<dbReference type="Pfam" id="PF13349">
    <property type="entry name" value="DUF4097"/>
    <property type="match status" value="1"/>
</dbReference>
<name>A0A1H7SAR5_9ACTN</name>
<dbReference type="STRING" id="46177.SAMN05660976_03093"/>
<dbReference type="EMBL" id="FOBF01000006">
    <property type="protein sequence ID" value="SEL68824.1"/>
    <property type="molecule type" value="Genomic_DNA"/>
</dbReference>
<dbReference type="PROSITE" id="PS51257">
    <property type="entry name" value="PROKAR_LIPOPROTEIN"/>
    <property type="match status" value="1"/>
</dbReference>
<evidence type="ECO:0000259" key="2">
    <source>
        <dbReference type="Pfam" id="PF13349"/>
    </source>
</evidence>
<dbReference type="Gene3D" id="2.160.20.120">
    <property type="match status" value="1"/>
</dbReference>
<protein>
    <submittedName>
        <fullName evidence="3">Putative adhesin</fullName>
    </submittedName>
</protein>
<evidence type="ECO:0000313" key="4">
    <source>
        <dbReference type="Proteomes" id="UP000198953"/>
    </source>
</evidence>
<reference evidence="3 4" key="1">
    <citation type="submission" date="2016-10" db="EMBL/GenBank/DDBJ databases">
        <authorList>
            <person name="de Groot N.N."/>
        </authorList>
    </citation>
    <scope>NUCLEOTIDE SEQUENCE [LARGE SCALE GENOMIC DNA]</scope>
    <source>
        <strain evidence="3 4">DSM 43357</strain>
    </source>
</reference>
<dbReference type="OrthoDB" id="4456952at2"/>
<sequence>MKTITIAGGLLASTMLLTGCGMAGLVGPRNEDTVTYDVKDKVGALRLESGAGDSVITETGGNVVRVTEILRWSGDDKPKPRHSVDGDELSVSYQCPAAWSNCSVDYKIEVPKGLAVHIQSGSGDVTLRSLTGSLNVRAGSGDVDASGLAGKTLSVQVGSGNIALKSTIAPDRTELDTGSGDIELTVPDGAYAVTSRIGSGDLAVHVRKDAASPHKISIRAGSGNVTVAAG</sequence>
<dbReference type="InterPro" id="IPR025164">
    <property type="entry name" value="Toastrack_DUF4097"/>
</dbReference>
<evidence type="ECO:0000256" key="1">
    <source>
        <dbReference type="SAM" id="SignalP"/>
    </source>
</evidence>
<keyword evidence="1" id="KW-0732">Signal</keyword>
<feature type="signal peptide" evidence="1">
    <location>
        <begin position="1"/>
        <end position="23"/>
    </location>
</feature>
<feature type="domain" description="DUF4097" evidence="2">
    <location>
        <begin position="113"/>
        <end position="227"/>
    </location>
</feature>
<organism evidence="3 4">
    <name type="scientific">Nonomuraea pusilla</name>
    <dbReference type="NCBI Taxonomy" id="46177"/>
    <lineage>
        <taxon>Bacteria</taxon>
        <taxon>Bacillati</taxon>
        <taxon>Actinomycetota</taxon>
        <taxon>Actinomycetes</taxon>
        <taxon>Streptosporangiales</taxon>
        <taxon>Streptosporangiaceae</taxon>
        <taxon>Nonomuraea</taxon>
    </lineage>
</organism>
<proteinExistence type="predicted"/>
<dbReference type="RefSeq" id="WP_055503505.1">
    <property type="nucleotide sequence ID" value="NZ_BBZG01000001.1"/>
</dbReference>
<accession>A0A1H7SAR5</accession>